<organism evidence="2 3">
    <name type="scientific">Agrobacterium tumefaciens str. Kerr 14</name>
    <dbReference type="NCBI Taxonomy" id="1183424"/>
    <lineage>
        <taxon>Bacteria</taxon>
        <taxon>Pseudomonadati</taxon>
        <taxon>Pseudomonadota</taxon>
        <taxon>Alphaproteobacteria</taxon>
        <taxon>Hyphomicrobiales</taxon>
        <taxon>Rhizobiaceae</taxon>
        <taxon>Rhizobium/Agrobacterium group</taxon>
        <taxon>Agrobacterium</taxon>
        <taxon>Agrobacterium tumefaciens complex</taxon>
    </lineage>
</organism>
<reference evidence="2 3" key="1">
    <citation type="submission" date="2016-01" db="EMBL/GenBank/DDBJ databases">
        <authorList>
            <person name="Oliw E.H."/>
        </authorList>
    </citation>
    <scope>NUCLEOTIDE SEQUENCE [LARGE SCALE GENOMIC DNA]</scope>
    <source>
        <strain evidence="2 3">Kerr 14</strain>
    </source>
</reference>
<accession>A0A1S7SH43</accession>
<feature type="region of interest" description="Disordered" evidence="1">
    <location>
        <begin position="1"/>
        <end position="29"/>
    </location>
</feature>
<evidence type="ECO:0000256" key="1">
    <source>
        <dbReference type="SAM" id="MobiDB-lite"/>
    </source>
</evidence>
<protein>
    <submittedName>
        <fullName evidence="2">Uncharacterized protein</fullName>
    </submittedName>
</protein>
<gene>
    <name evidence="2" type="ORF">AGR4C_pc30141</name>
</gene>
<dbReference type="AlphaFoldDB" id="A0A1S7SH43"/>
<name>A0A1S7SH43_AGRTU</name>
<proteinExistence type="predicted"/>
<dbReference type="Proteomes" id="UP000191897">
    <property type="component" value="Unassembled WGS sequence"/>
</dbReference>
<dbReference type="EMBL" id="FBWC01000045">
    <property type="protein sequence ID" value="CUX69033.1"/>
    <property type="molecule type" value="Genomic_DNA"/>
</dbReference>
<evidence type="ECO:0000313" key="2">
    <source>
        <dbReference type="EMBL" id="CUX69033.1"/>
    </source>
</evidence>
<sequence>MGKHPRNSRRIGNGVSPNSQQVVMRASQRPQPENLILRAEGRINQFFVAEIWIAWFDPCDVELATFIADDETIRGAARSGKFLQPFPYFVLFHCETTTLVPSRKIRKLKSPIVIRE</sequence>
<evidence type="ECO:0000313" key="3">
    <source>
        <dbReference type="Proteomes" id="UP000191897"/>
    </source>
</evidence>